<evidence type="ECO:0000259" key="6">
    <source>
        <dbReference type="PROSITE" id="PS50888"/>
    </source>
</evidence>
<accession>F6HGF5</accession>
<dbReference type="PROSITE" id="PS50888">
    <property type="entry name" value="BHLH"/>
    <property type="match status" value="1"/>
</dbReference>
<evidence type="ECO:0000256" key="3">
    <source>
        <dbReference type="ARBA" id="ARBA00023163"/>
    </source>
</evidence>
<keyword evidence="8" id="KW-1185">Reference proteome</keyword>
<dbReference type="InterPro" id="IPR011598">
    <property type="entry name" value="bHLH_dom"/>
</dbReference>
<feature type="region of interest" description="Disordered" evidence="5">
    <location>
        <begin position="187"/>
        <end position="268"/>
    </location>
</feature>
<dbReference type="Pfam" id="PF00010">
    <property type="entry name" value="HLH"/>
    <property type="match status" value="1"/>
</dbReference>
<proteinExistence type="predicted"/>
<organism evidence="7 8">
    <name type="scientific">Vitis vinifera</name>
    <name type="common">Grape</name>
    <dbReference type="NCBI Taxonomy" id="29760"/>
    <lineage>
        <taxon>Eukaryota</taxon>
        <taxon>Viridiplantae</taxon>
        <taxon>Streptophyta</taxon>
        <taxon>Embryophyta</taxon>
        <taxon>Tracheophyta</taxon>
        <taxon>Spermatophyta</taxon>
        <taxon>Magnoliopsida</taxon>
        <taxon>eudicotyledons</taxon>
        <taxon>Gunneridae</taxon>
        <taxon>Pentapetalae</taxon>
        <taxon>rosids</taxon>
        <taxon>Vitales</taxon>
        <taxon>Vitaceae</taxon>
        <taxon>Viteae</taxon>
        <taxon>Vitis</taxon>
    </lineage>
</organism>
<protein>
    <recommendedName>
        <fullName evidence="6">BHLH domain-containing protein</fullName>
    </recommendedName>
</protein>
<keyword evidence="4" id="KW-0539">Nucleus</keyword>
<dbReference type="InParanoid" id="F6HGF5"/>
<name>F6HGF5_VITVI</name>
<dbReference type="FunFam" id="4.10.280.10:FF:000002">
    <property type="entry name" value="Basic helix-loop-helix transcription factor"/>
    <property type="match status" value="1"/>
</dbReference>
<dbReference type="SUPFAM" id="SSF47459">
    <property type="entry name" value="HLH, helix-loop-helix DNA-binding domain"/>
    <property type="match status" value="1"/>
</dbReference>
<dbReference type="GO" id="GO:0005634">
    <property type="term" value="C:nucleus"/>
    <property type="evidence" value="ECO:0000318"/>
    <property type="project" value="GO_Central"/>
</dbReference>
<evidence type="ECO:0000313" key="7">
    <source>
        <dbReference type="EMBL" id="CCB51156.1"/>
    </source>
</evidence>
<dbReference type="AlphaFoldDB" id="F6HGF5"/>
<keyword evidence="2" id="KW-0805">Transcription regulation</keyword>
<evidence type="ECO:0000256" key="2">
    <source>
        <dbReference type="ARBA" id="ARBA00023015"/>
    </source>
</evidence>
<dbReference type="Gene3D" id="4.10.280.10">
    <property type="entry name" value="Helix-loop-helix DNA-binding domain"/>
    <property type="match status" value="1"/>
</dbReference>
<dbReference type="GO" id="GO:0046983">
    <property type="term" value="F:protein dimerization activity"/>
    <property type="evidence" value="ECO:0007669"/>
    <property type="project" value="InterPro"/>
</dbReference>
<dbReference type="CDD" id="cd18919">
    <property type="entry name" value="bHLH_AtBPE_like"/>
    <property type="match status" value="1"/>
</dbReference>
<dbReference type="Proteomes" id="UP000009183">
    <property type="component" value="Chromosome 1"/>
</dbReference>
<evidence type="ECO:0000256" key="5">
    <source>
        <dbReference type="SAM" id="MobiDB-lite"/>
    </source>
</evidence>
<feature type="region of interest" description="Disordered" evidence="5">
    <location>
        <begin position="448"/>
        <end position="469"/>
    </location>
</feature>
<gene>
    <name evidence="7" type="ordered locus">VIT_01s0010g00740</name>
</gene>
<evidence type="ECO:0000313" key="8">
    <source>
        <dbReference type="Proteomes" id="UP000009183"/>
    </source>
</evidence>
<dbReference type="PANTHER" id="PTHR12565:SF458">
    <property type="entry name" value="TRANSCRIPTION FACTOR BHLH49"/>
    <property type="match status" value="1"/>
</dbReference>
<keyword evidence="3" id="KW-0804">Transcription</keyword>
<evidence type="ECO:0000256" key="4">
    <source>
        <dbReference type="ARBA" id="ARBA00023242"/>
    </source>
</evidence>
<comment type="subcellular location">
    <subcellularLocation>
        <location evidence="1">Nucleus</location>
    </subcellularLocation>
</comment>
<feature type="domain" description="BHLH" evidence="6">
    <location>
        <begin position="281"/>
        <end position="331"/>
    </location>
</feature>
<dbReference type="EMBL" id="FN595754">
    <property type="protein sequence ID" value="CCB51156.1"/>
    <property type="molecule type" value="Genomic_DNA"/>
</dbReference>
<reference evidence="8" key="1">
    <citation type="journal article" date="2007" name="Nature">
        <title>The grapevine genome sequence suggests ancestral hexaploidization in major angiosperm phyla.</title>
        <authorList>
            <consortium name="The French-Italian Public Consortium for Grapevine Genome Characterization."/>
            <person name="Jaillon O."/>
            <person name="Aury J.-M."/>
            <person name="Noel B."/>
            <person name="Policriti A."/>
            <person name="Clepet C."/>
            <person name="Casagrande A."/>
            <person name="Choisne N."/>
            <person name="Aubourg S."/>
            <person name="Vitulo N."/>
            <person name="Jubin C."/>
            <person name="Vezzi A."/>
            <person name="Legeai F."/>
            <person name="Hugueney P."/>
            <person name="Dasilva C."/>
            <person name="Horner D."/>
            <person name="Mica E."/>
            <person name="Jublot D."/>
            <person name="Poulain J."/>
            <person name="Bruyere C."/>
            <person name="Billault A."/>
            <person name="Segurens B."/>
            <person name="Gouyvenoux M."/>
            <person name="Ugarte E."/>
            <person name="Cattonaro F."/>
            <person name="Anthouard V."/>
            <person name="Vico V."/>
            <person name="Del Fabbro C."/>
            <person name="Alaux M."/>
            <person name="Di Gaspero G."/>
            <person name="Dumas V."/>
            <person name="Felice N."/>
            <person name="Paillard S."/>
            <person name="Juman I."/>
            <person name="Moroldo M."/>
            <person name="Scalabrin S."/>
            <person name="Canaguier A."/>
            <person name="Le Clainche I."/>
            <person name="Malacrida G."/>
            <person name="Durand E."/>
            <person name="Pesole G."/>
            <person name="Laucou V."/>
            <person name="Chatelet P."/>
            <person name="Merdinoglu D."/>
            <person name="Delledonne M."/>
            <person name="Pezzotti M."/>
            <person name="Lecharny A."/>
            <person name="Scarpelli C."/>
            <person name="Artiguenave F."/>
            <person name="Pe M.E."/>
            <person name="Valle G."/>
            <person name="Morgante M."/>
            <person name="Caboche M."/>
            <person name="Adam-Blondon A.-F."/>
            <person name="Weissenbach J."/>
            <person name="Quetier F."/>
            <person name="Wincker P."/>
        </authorList>
    </citation>
    <scope>NUCLEOTIDE SEQUENCE [LARGE SCALE GENOMIC DNA]</scope>
    <source>
        <strain evidence="8">cv. Pinot noir / PN40024</strain>
    </source>
</reference>
<dbReference type="SMART" id="SM00353">
    <property type="entry name" value="HLH"/>
    <property type="match status" value="1"/>
</dbReference>
<dbReference type="PANTHER" id="PTHR12565">
    <property type="entry name" value="STEROL REGULATORY ELEMENT-BINDING PROTEIN"/>
    <property type="match status" value="1"/>
</dbReference>
<feature type="compositionally biased region" description="Polar residues" evidence="5">
    <location>
        <begin position="244"/>
        <end position="253"/>
    </location>
</feature>
<dbReference type="HOGENOM" id="CLU_025018_7_2_1"/>
<dbReference type="GO" id="GO:0003700">
    <property type="term" value="F:DNA-binding transcription factor activity"/>
    <property type="evidence" value="ECO:0000318"/>
    <property type="project" value="GO_Central"/>
</dbReference>
<dbReference type="FunCoup" id="F6HGF5">
    <property type="interactions" value="1980"/>
</dbReference>
<feature type="compositionally biased region" description="Basic and acidic residues" evidence="5">
    <location>
        <begin position="231"/>
        <end position="243"/>
    </location>
</feature>
<sequence length="469" mass="50496">MDMSDKDKFELEKRSGDSLNYHSASMSSDWRFGGVCKGDLVGSSSCSSASMVDSFGPNLWDHPANSQTLGFCDMNVQNNASTSSTLGIRKGGPGSLRMDIDKTLDIGWNPPSSMLKGGIFLPNAPGMLPQGLSQFPADSGFIERAARFSCFNGGNFSDMMNPFSIPESLNPYSRGGGMLQQDVFASNGLKSVPGGQSQKDEPSMAEISKDVSSADPEIDQVKGSPQQPGEASKDNPEIQHKGDQNPSSVPSKNTGKHGKQGAQASDPPKEEYIHVRARRGQATNSHSLAERVRREKISERMKFLQDLVPGCSKVTGKAVMLDEIINYVQSLQRQVEFLSMKLATVNPRLDFNIEGMLGKDILQSRVGPSSTMGFSPETTMPYPQLHPSQPGLIQVGLPGLGNSSDAIRRTINSQLAAMSGGYKESAPQLPNVWEDELHNVVQMGFSTGAPLNSQDLNGSLPPGHMKAEL</sequence>
<dbReference type="InterPro" id="IPR024097">
    <property type="entry name" value="bHLH_ZIP_TF"/>
</dbReference>
<dbReference type="InterPro" id="IPR036638">
    <property type="entry name" value="HLH_DNA-bd_sf"/>
</dbReference>
<evidence type="ECO:0000256" key="1">
    <source>
        <dbReference type="ARBA" id="ARBA00004123"/>
    </source>
</evidence>
<dbReference type="eggNOG" id="ENOG502QT8I">
    <property type="taxonomic scope" value="Eukaryota"/>
</dbReference>
<dbReference type="PaxDb" id="29760-VIT_01s0010g00740.t01"/>